<dbReference type="Gene3D" id="3.90.550.10">
    <property type="entry name" value="Spore Coat Polysaccharide Biosynthesis Protein SpsA, Chain A"/>
    <property type="match status" value="1"/>
</dbReference>
<dbReference type="InterPro" id="IPR018641">
    <property type="entry name" value="Trfase_1_rSAM/seldom-assoc"/>
</dbReference>
<dbReference type="Pfam" id="PF09837">
    <property type="entry name" value="DUF2064"/>
    <property type="match status" value="1"/>
</dbReference>
<organism evidence="1">
    <name type="scientific">Synechococcus sp. SB0676_bin_10</name>
    <dbReference type="NCBI Taxonomy" id="2604869"/>
    <lineage>
        <taxon>Bacteria</taxon>
        <taxon>Bacillati</taxon>
        <taxon>Cyanobacteriota</taxon>
        <taxon>Cyanophyceae</taxon>
        <taxon>Synechococcales</taxon>
        <taxon>Synechococcaceae</taxon>
        <taxon>Synechococcus</taxon>
    </lineage>
</organism>
<dbReference type="NCBIfam" id="TIGR04282">
    <property type="entry name" value="glyco_like_cofC"/>
    <property type="match status" value="1"/>
</dbReference>
<dbReference type="SUPFAM" id="SSF53448">
    <property type="entry name" value="Nucleotide-diphospho-sugar transferases"/>
    <property type="match status" value="1"/>
</dbReference>
<reference evidence="1" key="1">
    <citation type="submission" date="2019-09" db="EMBL/GenBank/DDBJ databases">
        <title>Characterisation of the sponge microbiome using genome-centric metagenomics.</title>
        <authorList>
            <person name="Engelberts J.P."/>
            <person name="Robbins S.J."/>
            <person name="De Goeij J.M."/>
            <person name="Aranda M."/>
            <person name="Bell S.C."/>
            <person name="Webster N.S."/>
        </authorList>
    </citation>
    <scope>NUCLEOTIDE SEQUENCE</scope>
    <source>
        <strain evidence="1">SB0676_bin_10</strain>
    </source>
</reference>
<sequence length="258" mass="27995">MPWSQSQRAGLTSFRSRPPWLVVVLSRWPAPGRCKRRLARSIHPVAAATIQSRLLVHVLSLTQPLVREGLAHRRLAVTGAGLKAWRRWLAPLGYSTRGTSLGRQGGGNLGCRMARQVRWGLARHYRGVVLLGSDCLGLETGDLRQALHLLSVGEKPLVLGPARDGGYWLMGQRCFDAGLFSDVPWGGPAVGSLTRKRAGASGFQVHTLCSRADVDRLEDLQPWLAVLNRNGITSELPAAIDLNSTYAVGRCTSAVDPG</sequence>
<evidence type="ECO:0000313" key="1">
    <source>
        <dbReference type="EMBL" id="MYG38011.1"/>
    </source>
</evidence>
<accession>A0A6B1F4T4</accession>
<comment type="caution">
    <text evidence="1">The sequence shown here is derived from an EMBL/GenBank/DDBJ whole genome shotgun (WGS) entry which is preliminary data.</text>
</comment>
<dbReference type="PANTHER" id="PTHR36529">
    <property type="entry name" value="SLL1095 PROTEIN"/>
    <property type="match status" value="1"/>
</dbReference>
<keyword evidence="1" id="KW-0808">Transferase</keyword>
<dbReference type="InterPro" id="IPR029044">
    <property type="entry name" value="Nucleotide-diphossugar_trans"/>
</dbReference>
<dbReference type="GO" id="GO:0016740">
    <property type="term" value="F:transferase activity"/>
    <property type="evidence" value="ECO:0007669"/>
    <property type="project" value="UniProtKB-KW"/>
</dbReference>
<dbReference type="PANTHER" id="PTHR36529:SF1">
    <property type="entry name" value="GLYCOSYLTRANSFERASE"/>
    <property type="match status" value="1"/>
</dbReference>
<name>A0A6B1F4T4_9SYNE</name>
<dbReference type="EMBL" id="VYDO01000107">
    <property type="protein sequence ID" value="MYG38011.1"/>
    <property type="molecule type" value="Genomic_DNA"/>
</dbReference>
<protein>
    <submittedName>
        <fullName evidence="1">Glycosyltransferase</fullName>
    </submittedName>
</protein>
<gene>
    <name evidence="1" type="ORF">F4162_03185</name>
</gene>
<proteinExistence type="predicted"/>
<dbReference type="AlphaFoldDB" id="A0A6B1F4T4"/>